<evidence type="ECO:0000256" key="1">
    <source>
        <dbReference type="SAM" id="MobiDB-lite"/>
    </source>
</evidence>
<proteinExistence type="predicted"/>
<protein>
    <submittedName>
        <fullName evidence="2">Uncharacterized protein</fullName>
    </submittedName>
</protein>
<dbReference type="EMBL" id="CALNXI010000513">
    <property type="protein sequence ID" value="CAH3028465.1"/>
    <property type="molecule type" value="Genomic_DNA"/>
</dbReference>
<comment type="caution">
    <text evidence="2">The sequence shown here is derived from an EMBL/GenBank/DDBJ whole genome shotgun (WGS) entry which is preliminary data.</text>
</comment>
<reference evidence="2 3" key="1">
    <citation type="submission" date="2022-05" db="EMBL/GenBank/DDBJ databases">
        <authorList>
            <consortium name="Genoscope - CEA"/>
            <person name="William W."/>
        </authorList>
    </citation>
    <scope>NUCLEOTIDE SEQUENCE [LARGE SCALE GENOMIC DNA]</scope>
</reference>
<dbReference type="Proteomes" id="UP001159427">
    <property type="component" value="Unassembled WGS sequence"/>
</dbReference>
<evidence type="ECO:0000313" key="2">
    <source>
        <dbReference type="EMBL" id="CAH3028465.1"/>
    </source>
</evidence>
<name>A0ABN8MGW2_9CNID</name>
<organism evidence="2 3">
    <name type="scientific">Porites evermanni</name>
    <dbReference type="NCBI Taxonomy" id="104178"/>
    <lineage>
        <taxon>Eukaryota</taxon>
        <taxon>Metazoa</taxon>
        <taxon>Cnidaria</taxon>
        <taxon>Anthozoa</taxon>
        <taxon>Hexacorallia</taxon>
        <taxon>Scleractinia</taxon>
        <taxon>Fungiina</taxon>
        <taxon>Poritidae</taxon>
        <taxon>Porites</taxon>
    </lineage>
</organism>
<keyword evidence="3" id="KW-1185">Reference proteome</keyword>
<gene>
    <name evidence="2" type="ORF">PEVE_00034166</name>
</gene>
<accession>A0ABN8MGW2</accession>
<evidence type="ECO:0000313" key="3">
    <source>
        <dbReference type="Proteomes" id="UP001159427"/>
    </source>
</evidence>
<feature type="compositionally biased region" description="Basic residues" evidence="1">
    <location>
        <begin position="26"/>
        <end position="47"/>
    </location>
</feature>
<sequence>MMIRHILIQDQNSNCNIAMAWVPEGKRRRGRPKTTWRRTKERKKERKKGAWELWDEVRTKAANRKK</sequence>
<feature type="region of interest" description="Disordered" evidence="1">
    <location>
        <begin position="26"/>
        <end position="48"/>
    </location>
</feature>